<reference evidence="4 5" key="1">
    <citation type="submission" date="2017-03" db="EMBL/GenBank/DDBJ databases">
        <title>Complete genome sequence of Candidatus 'Thiodictyon syntrophicum' sp. nov. strain Cad16T, a photolithoautotroph purple sulfur bacterium isolated from an alpine meromictic lake.</title>
        <authorList>
            <person name="Luedin S.M."/>
            <person name="Pothier J.F."/>
            <person name="Danza F."/>
            <person name="Storelli N."/>
            <person name="Wittwer M."/>
            <person name="Tonolla M."/>
        </authorList>
    </citation>
    <scope>NUCLEOTIDE SEQUENCE [LARGE SCALE GENOMIC DNA]</scope>
    <source>
        <strain evidence="4 5">Cad16T</strain>
    </source>
</reference>
<dbReference type="InterPro" id="IPR051043">
    <property type="entry name" value="Sulfatase_Mod_Factor_Kinase"/>
</dbReference>
<evidence type="ECO:0000313" key="5">
    <source>
        <dbReference type="Proteomes" id="UP000232638"/>
    </source>
</evidence>
<feature type="coiled-coil region" evidence="1">
    <location>
        <begin position="73"/>
        <end position="142"/>
    </location>
</feature>
<accession>A0A2K8UCZ0</accession>
<dbReference type="KEGG" id="tsy:THSYN_22095"/>
<dbReference type="Gene3D" id="3.90.1580.10">
    <property type="entry name" value="paralog of FGE (formylglycine-generating enzyme)"/>
    <property type="match status" value="1"/>
</dbReference>
<feature type="compositionally biased region" description="Pro residues" evidence="2">
    <location>
        <begin position="238"/>
        <end position="256"/>
    </location>
</feature>
<dbReference type="Gene3D" id="1.10.287.1490">
    <property type="match status" value="1"/>
</dbReference>
<dbReference type="InterPro" id="IPR016187">
    <property type="entry name" value="CTDL_fold"/>
</dbReference>
<dbReference type="Pfam" id="PF03781">
    <property type="entry name" value="FGE-sulfatase"/>
    <property type="match status" value="1"/>
</dbReference>
<dbReference type="PANTHER" id="PTHR23150">
    <property type="entry name" value="SULFATASE MODIFYING FACTOR 1, 2"/>
    <property type="match status" value="1"/>
</dbReference>
<organism evidence="4 5">
    <name type="scientific">Candidatus Thiodictyon syntrophicum</name>
    <dbReference type="NCBI Taxonomy" id="1166950"/>
    <lineage>
        <taxon>Bacteria</taxon>
        <taxon>Pseudomonadati</taxon>
        <taxon>Pseudomonadota</taxon>
        <taxon>Gammaproteobacteria</taxon>
        <taxon>Chromatiales</taxon>
        <taxon>Chromatiaceae</taxon>
        <taxon>Thiodictyon</taxon>
    </lineage>
</organism>
<dbReference type="OrthoDB" id="9768004at2"/>
<name>A0A2K8UCZ0_9GAMM</name>
<evidence type="ECO:0000259" key="3">
    <source>
        <dbReference type="Pfam" id="PF03781"/>
    </source>
</evidence>
<dbReference type="SUPFAM" id="SSF90257">
    <property type="entry name" value="Myosin rod fragments"/>
    <property type="match status" value="1"/>
</dbReference>
<sequence length="494" mass="53787">MTEPLDLRDPATGTGDAEGLRTTLEQMRRQTEHEIARLNRKLAEREYAMEQTVSSATERQAMQQELGTLRHSLGDREKTLDRITQECRRLENDLEDRHVQVDNLQQEVQRKEVSLKAAQDQVARLKRQLAEIQEQSVEISAMIDPLESPNRLPLPPVQPDIPAGPAPQVISFSAGLVSGLAVIAVAVVVFWGRIELPQLWSPSPSVPSAPTTPPEEPDAVTAVPATAPTDTPADAPVVPLPPTAPPAAPPAAPPPTLRDRLRDGSLGPTMVVLAGGSFRMGQNSMGGSDSGPEHEVLLAPFLIGAYEVTFQQYDRFVRATGRRFPDDFGWGRGERPVVGVSWSDAQSYADWLTRQSGKRYRLPSEAEWEFAAQAGMRSAYPWGFGMEPGRALCFDCGSQWDNRSTAPVGSFAPNAFGLYDTAGNALEWVADCYVSGYDGAPTDGRPRGDGNCANRVARGGAYNKPAPSLKTIARAKFVPETRLNSLGFRVAREP</sequence>
<dbReference type="EMBL" id="CP020370">
    <property type="protein sequence ID" value="AUB83367.1"/>
    <property type="molecule type" value="Genomic_DNA"/>
</dbReference>
<dbReference type="RefSeq" id="WP_100921057.1">
    <property type="nucleotide sequence ID" value="NZ_CP020370.1"/>
</dbReference>
<dbReference type="AlphaFoldDB" id="A0A2K8UCZ0"/>
<proteinExistence type="predicted"/>
<feature type="domain" description="Sulfatase-modifying factor enzyme-like" evidence="3">
    <location>
        <begin position="268"/>
        <end position="492"/>
    </location>
</feature>
<feature type="compositionally biased region" description="Low complexity" evidence="2">
    <location>
        <begin position="219"/>
        <end position="237"/>
    </location>
</feature>
<dbReference type="InterPro" id="IPR042095">
    <property type="entry name" value="SUMF_sf"/>
</dbReference>
<dbReference type="SUPFAM" id="SSF56436">
    <property type="entry name" value="C-type lectin-like"/>
    <property type="match status" value="1"/>
</dbReference>
<feature type="compositionally biased region" description="Pro residues" evidence="2">
    <location>
        <begin position="204"/>
        <end position="214"/>
    </location>
</feature>
<evidence type="ECO:0000256" key="1">
    <source>
        <dbReference type="SAM" id="Coils"/>
    </source>
</evidence>
<dbReference type="InterPro" id="IPR005532">
    <property type="entry name" value="SUMF_dom"/>
</dbReference>
<feature type="coiled-coil region" evidence="1">
    <location>
        <begin position="21"/>
        <end position="48"/>
    </location>
</feature>
<evidence type="ECO:0000256" key="2">
    <source>
        <dbReference type="SAM" id="MobiDB-lite"/>
    </source>
</evidence>
<protein>
    <submittedName>
        <fullName evidence="4">Sulphatase-modifying factor protein</fullName>
    </submittedName>
</protein>
<gene>
    <name evidence="4" type="ORF">THSYN_22095</name>
</gene>
<keyword evidence="1" id="KW-0175">Coiled coil</keyword>
<dbReference type="PANTHER" id="PTHR23150:SF35">
    <property type="entry name" value="BLL6746 PROTEIN"/>
    <property type="match status" value="1"/>
</dbReference>
<feature type="region of interest" description="Disordered" evidence="2">
    <location>
        <begin position="201"/>
        <end position="257"/>
    </location>
</feature>
<evidence type="ECO:0000313" key="4">
    <source>
        <dbReference type="EMBL" id="AUB83367.1"/>
    </source>
</evidence>
<dbReference type="GO" id="GO:0120147">
    <property type="term" value="F:formylglycine-generating oxidase activity"/>
    <property type="evidence" value="ECO:0007669"/>
    <property type="project" value="TreeGrafter"/>
</dbReference>
<keyword evidence="5" id="KW-1185">Reference proteome</keyword>
<dbReference type="Proteomes" id="UP000232638">
    <property type="component" value="Chromosome"/>
</dbReference>
<feature type="region of interest" description="Disordered" evidence="2">
    <location>
        <begin position="1"/>
        <end position="20"/>
    </location>
</feature>